<feature type="domain" description="Purple acid phosphatase C-terminal" evidence="5">
    <location>
        <begin position="373"/>
        <end position="425"/>
    </location>
</feature>
<dbReference type="InterPro" id="IPR008963">
    <property type="entry name" value="Purple_acid_Pase-like_N"/>
</dbReference>
<evidence type="ECO:0000313" key="8">
    <source>
        <dbReference type="WBParaSite" id="Csp11.Scaffold171.g632.t1"/>
    </source>
</evidence>
<evidence type="ECO:0000259" key="5">
    <source>
        <dbReference type="Pfam" id="PF14008"/>
    </source>
</evidence>
<dbReference type="eggNOG" id="KOG1378">
    <property type="taxonomic scope" value="Eukaryota"/>
</dbReference>
<dbReference type="CDD" id="cd00839">
    <property type="entry name" value="MPP_PAPs"/>
    <property type="match status" value="1"/>
</dbReference>
<dbReference type="Pfam" id="PF00149">
    <property type="entry name" value="Metallophos"/>
    <property type="match status" value="1"/>
</dbReference>
<feature type="chain" id="PRO_5009029825" description="Purple acid phosphatase" evidence="3">
    <location>
        <begin position="18"/>
        <end position="432"/>
    </location>
</feature>
<keyword evidence="7" id="KW-1185">Reference proteome</keyword>
<dbReference type="EC" id="3.1.3.2" evidence="3"/>
<dbReference type="InterPro" id="IPR025733">
    <property type="entry name" value="PAPs_C"/>
</dbReference>
<accession>A0A1I7SXR9</accession>
<dbReference type="InterPro" id="IPR015914">
    <property type="entry name" value="PAPs_N"/>
</dbReference>
<dbReference type="SUPFAM" id="SSF56300">
    <property type="entry name" value="Metallo-dependent phosphatases"/>
    <property type="match status" value="1"/>
</dbReference>
<dbReference type="Proteomes" id="UP000095282">
    <property type="component" value="Unplaced"/>
</dbReference>
<dbReference type="WBParaSite" id="Csp11.Scaffold171.g632.t1">
    <property type="protein sequence ID" value="Csp11.Scaffold171.g632.t1"/>
    <property type="gene ID" value="Csp11.Scaffold171.g632"/>
</dbReference>
<dbReference type="InterPro" id="IPR041792">
    <property type="entry name" value="MPP_PAP"/>
</dbReference>
<evidence type="ECO:0000259" key="4">
    <source>
        <dbReference type="Pfam" id="PF00149"/>
    </source>
</evidence>
<dbReference type="STRING" id="1561998.A0A1I7SXR9"/>
<evidence type="ECO:0000256" key="3">
    <source>
        <dbReference type="RuleBase" id="RU361203"/>
    </source>
</evidence>
<name>A0A1I7SXR9_9PELO</name>
<evidence type="ECO:0000256" key="2">
    <source>
        <dbReference type="ARBA" id="ARBA00023180"/>
    </source>
</evidence>
<dbReference type="PANTHER" id="PTHR45867">
    <property type="entry name" value="PURPLE ACID PHOSPHATASE"/>
    <property type="match status" value="1"/>
</dbReference>
<dbReference type="GO" id="GO:0046872">
    <property type="term" value="F:metal ion binding"/>
    <property type="evidence" value="ECO:0007669"/>
    <property type="project" value="InterPro"/>
</dbReference>
<keyword evidence="2" id="KW-0325">Glycoprotein</keyword>
<dbReference type="SUPFAM" id="SSF49363">
    <property type="entry name" value="Purple acid phosphatase, N-terminal domain"/>
    <property type="match status" value="1"/>
</dbReference>
<dbReference type="InterPro" id="IPR029052">
    <property type="entry name" value="Metallo-depent_PP-like"/>
</dbReference>
<dbReference type="Gene3D" id="3.60.21.10">
    <property type="match status" value="1"/>
</dbReference>
<dbReference type="Gene3D" id="2.60.40.380">
    <property type="entry name" value="Purple acid phosphatase-like, N-terminal"/>
    <property type="match status" value="1"/>
</dbReference>
<keyword evidence="3" id="KW-0378">Hydrolase</keyword>
<comment type="catalytic activity">
    <reaction evidence="3">
        <text>a phosphate monoester + H2O = an alcohol + phosphate</text>
        <dbReference type="Rhea" id="RHEA:15017"/>
        <dbReference type="ChEBI" id="CHEBI:15377"/>
        <dbReference type="ChEBI" id="CHEBI:30879"/>
        <dbReference type="ChEBI" id="CHEBI:43474"/>
        <dbReference type="ChEBI" id="CHEBI:67140"/>
        <dbReference type="EC" id="3.1.3.2"/>
    </reaction>
</comment>
<dbReference type="AlphaFoldDB" id="A0A1I7SXR9"/>
<feature type="domain" description="Calcineurin-like phosphoesterase" evidence="4">
    <location>
        <begin position="123"/>
        <end position="323"/>
    </location>
</feature>
<evidence type="ECO:0000313" key="7">
    <source>
        <dbReference type="Proteomes" id="UP000095282"/>
    </source>
</evidence>
<keyword evidence="1 3" id="KW-0732">Signal</keyword>
<dbReference type="Pfam" id="PF16656">
    <property type="entry name" value="Pur_ac_phosph_N"/>
    <property type="match status" value="1"/>
</dbReference>
<protein>
    <recommendedName>
        <fullName evidence="3">Purple acid phosphatase</fullName>
        <ecNumber evidence="3">3.1.3.2</ecNumber>
    </recommendedName>
</protein>
<dbReference type="Pfam" id="PF14008">
    <property type="entry name" value="Metallophos_C"/>
    <property type="match status" value="1"/>
</dbReference>
<organism evidence="7 8">
    <name type="scientific">Caenorhabditis tropicalis</name>
    <dbReference type="NCBI Taxonomy" id="1561998"/>
    <lineage>
        <taxon>Eukaryota</taxon>
        <taxon>Metazoa</taxon>
        <taxon>Ecdysozoa</taxon>
        <taxon>Nematoda</taxon>
        <taxon>Chromadorea</taxon>
        <taxon>Rhabditida</taxon>
        <taxon>Rhabditina</taxon>
        <taxon>Rhabditomorpha</taxon>
        <taxon>Rhabditoidea</taxon>
        <taxon>Rhabditidae</taxon>
        <taxon>Peloderinae</taxon>
        <taxon>Caenorhabditis</taxon>
    </lineage>
</organism>
<evidence type="ECO:0000259" key="6">
    <source>
        <dbReference type="Pfam" id="PF16656"/>
    </source>
</evidence>
<evidence type="ECO:0000256" key="1">
    <source>
        <dbReference type="ARBA" id="ARBA00022729"/>
    </source>
</evidence>
<reference evidence="8" key="1">
    <citation type="submission" date="2016-11" db="UniProtKB">
        <authorList>
            <consortium name="WormBaseParasite"/>
        </authorList>
    </citation>
    <scope>IDENTIFICATION</scope>
</reference>
<dbReference type="InterPro" id="IPR004843">
    <property type="entry name" value="Calcineurin-like_PHP"/>
</dbReference>
<feature type="signal peptide" evidence="3">
    <location>
        <begin position="1"/>
        <end position="17"/>
    </location>
</feature>
<feature type="domain" description="Purple acid phosphatase N-terminal" evidence="6">
    <location>
        <begin position="21"/>
        <end position="114"/>
    </location>
</feature>
<dbReference type="PANTHER" id="PTHR45867:SF2">
    <property type="entry name" value="PURPLE ACID PHOSPHATASE"/>
    <property type="match status" value="1"/>
</dbReference>
<dbReference type="GO" id="GO:0003993">
    <property type="term" value="F:acid phosphatase activity"/>
    <property type="evidence" value="ECO:0007669"/>
    <property type="project" value="UniProtKB-EC"/>
</dbReference>
<proteinExistence type="inferred from homology"/>
<comment type="similarity">
    <text evidence="3">Belongs to the metallophosphoesterase superfamily. Purple acid phosphatase family.</text>
</comment>
<sequence>MILRLFFSFLCLGAASAKQVEQVHLSLSGNQDEMVVTWLTQDPLPNVIPFVSFGLTQNGLTFTAKGVTTGWADQGKHGVMRYTHRATMQKLTPGQVYYYQVGSSAAMSDIFHFRQPDQSQPLRAAIFGDLSIYKGQQSIDQLIAARKENQFDIIIHIGDLAYDLHDQSGSTGDDYMNAIEPFAAYVPYMVFAGNHEVDSKFNHIVNRFTMPKNGVYDNNLFWSFDYGFVHFIALNSEYYAEEMSKETKEQYNWLEQDLAQNSKKWTIVMFHRPWYCSSKKKKGCHDDQDVLSREGVKNEFPGLEELLNQHKVDLILYGHKHTYERMWPIFDTKAFKSADPGYIKNAPAPVYILTGGVVSKLFKPPIKMTFLQGCHSHEDPSDHIMQDFSVKALGEYGYTFLTVYNSTHLTTDFVDTSDTNGKFLDPFVLEKD</sequence>